<dbReference type="Proteomes" id="UP000314983">
    <property type="component" value="Chromosome 24"/>
</dbReference>
<evidence type="ECO:0000256" key="6">
    <source>
        <dbReference type="SAM" id="Phobius"/>
    </source>
</evidence>
<dbReference type="Gene3D" id="2.40.160.110">
    <property type="match status" value="1"/>
</dbReference>
<dbReference type="PANTHER" id="PTHR12471:SF2">
    <property type="entry name" value="V-TYPE PROTON ATPASE SUBUNIT S1"/>
    <property type="match status" value="1"/>
</dbReference>
<feature type="domain" description="V-type proton ATPase subunit S1/VOA1 transmembrane" evidence="8">
    <location>
        <begin position="425"/>
        <end position="463"/>
    </location>
</feature>
<dbReference type="STRING" id="8005.ENSEEEP00000020129"/>
<sequence>MPYVTELKMAVGRMVAVRNATAVVVLLSVFSAGKCNEQVPLMMWSSNGFPLPSQSAPLAGASVSSRQLQSYLSTALSSTPQNVLLFLQDKLSVDDFTMYGGVFGNKQDSAFPNLEVALQSSSSSLLLPSVSSLASVALPSLLQEQMDTAPLYLDPETLAQLRLNASLPALLIFRLPYSSGADMMSTKEVLSGNDEVIGQVLNIMNGQSVPYTAVYTAFRPSRVMAEQPMAALSAGGRSLLQSRQKDPADPYPPVEFKERGSSCILLWAENLTISHFHSGKWQRHDLAPRTFGEGVSPDLEGSFCNRTHSRLVLNYENVLMYRSFKLIFEMSQRHYKVSARGWFSLDLVKLEYDGKRASFNGSRSIYAPVEFSYHCDSVTSFLYPQLVPFSSKDNANDWRLFFDDFQIQGFNVTGKDFSYASDCAGFFSPGIWMGLLTSLLLVLVLTYGLHMVMRLHTMDRFDDPKGPAISVPQTE</sequence>
<dbReference type="GeneTree" id="ENSGT00940000156650"/>
<organism evidence="9 10">
    <name type="scientific">Electrophorus electricus</name>
    <name type="common">Electric eel</name>
    <name type="synonym">Gymnotus electricus</name>
    <dbReference type="NCBI Taxonomy" id="8005"/>
    <lineage>
        <taxon>Eukaryota</taxon>
        <taxon>Metazoa</taxon>
        <taxon>Chordata</taxon>
        <taxon>Craniata</taxon>
        <taxon>Vertebrata</taxon>
        <taxon>Euteleostomi</taxon>
        <taxon>Actinopterygii</taxon>
        <taxon>Neopterygii</taxon>
        <taxon>Teleostei</taxon>
        <taxon>Ostariophysi</taxon>
        <taxon>Gymnotiformes</taxon>
        <taxon>Gymnotoidei</taxon>
        <taxon>Gymnotidae</taxon>
        <taxon>Electrophorus</taxon>
    </lineage>
</organism>
<dbReference type="GeneID" id="113572318"/>
<keyword evidence="10" id="KW-1185">Reference proteome</keyword>
<dbReference type="GO" id="GO:0033176">
    <property type="term" value="C:proton-transporting V-type ATPase complex"/>
    <property type="evidence" value="ECO:0007669"/>
    <property type="project" value="TreeGrafter"/>
</dbReference>
<evidence type="ECO:0008006" key="11">
    <source>
        <dbReference type="Google" id="ProtNLM"/>
    </source>
</evidence>
<accession>A0A4W4F8T5</accession>
<gene>
    <name evidence="9" type="primary">atp6ap1a</name>
</gene>
<evidence type="ECO:0000313" key="10">
    <source>
        <dbReference type="Proteomes" id="UP000314983"/>
    </source>
</evidence>
<dbReference type="FunFam" id="2.40.160.110:FF:000003">
    <property type="entry name" value="ATPase H+ transporting accessory protein 1"/>
    <property type="match status" value="1"/>
</dbReference>
<dbReference type="InterPro" id="IPR008388">
    <property type="entry name" value="Ac45_acc_su"/>
</dbReference>
<dbReference type="GO" id="GO:0098588">
    <property type="term" value="C:bounding membrane of organelle"/>
    <property type="evidence" value="ECO:0007669"/>
    <property type="project" value="UniProtKB-ARBA"/>
</dbReference>
<reference evidence="10" key="1">
    <citation type="journal article" date="2014" name="Science">
        <title>Nonhuman genetics. Genomic basis for the convergent evolution of electric organs.</title>
        <authorList>
            <person name="Gallant J.R."/>
            <person name="Traeger L.L."/>
            <person name="Volkening J.D."/>
            <person name="Moffett H."/>
            <person name="Chen P.H."/>
            <person name="Novina C.D."/>
            <person name="Phillips G.N.Jr."/>
            <person name="Anand R."/>
            <person name="Wells G.B."/>
            <person name="Pinch M."/>
            <person name="Guth R."/>
            <person name="Unguez G.A."/>
            <person name="Albert J.S."/>
            <person name="Zakon H.H."/>
            <person name="Samanta M.P."/>
            <person name="Sussman M.R."/>
        </authorList>
    </citation>
    <scope>NUCLEOTIDE SEQUENCE [LARGE SCALE GENOMIC DNA]</scope>
</reference>
<dbReference type="GO" id="GO:0001671">
    <property type="term" value="F:ATPase activator activity"/>
    <property type="evidence" value="ECO:0007669"/>
    <property type="project" value="TreeGrafter"/>
</dbReference>
<keyword evidence="4 6" id="KW-1133">Transmembrane helix</keyword>
<keyword evidence="5 6" id="KW-0472">Membrane</keyword>
<keyword evidence="3 6" id="KW-0812">Transmembrane</keyword>
<dbReference type="AlphaFoldDB" id="A0A4W4F8T5"/>
<comment type="similarity">
    <text evidence="2">Belongs to the vacuolar ATPase subunit S1 family.</text>
</comment>
<evidence type="ECO:0000256" key="2">
    <source>
        <dbReference type="ARBA" id="ARBA00009037"/>
    </source>
</evidence>
<dbReference type="RefSeq" id="XP_026857559.2">
    <property type="nucleotide sequence ID" value="XM_027001758.2"/>
</dbReference>
<feature type="domain" description="V-type proton ATPase subunit S1 luminal" evidence="7">
    <location>
        <begin position="262"/>
        <end position="410"/>
    </location>
</feature>
<dbReference type="Pfam" id="PF05827">
    <property type="entry name" value="VAS1_LD"/>
    <property type="match status" value="1"/>
</dbReference>
<protein>
    <recommendedName>
        <fullName evidence="11">ATPase H+ transporting accessory protein 1a</fullName>
    </recommendedName>
</protein>
<evidence type="ECO:0000256" key="4">
    <source>
        <dbReference type="ARBA" id="ARBA00022989"/>
    </source>
</evidence>
<reference evidence="9" key="4">
    <citation type="submission" date="2025-08" db="UniProtKB">
        <authorList>
            <consortium name="Ensembl"/>
        </authorList>
    </citation>
    <scope>IDENTIFICATION</scope>
</reference>
<evidence type="ECO:0000259" key="7">
    <source>
        <dbReference type="Pfam" id="PF05827"/>
    </source>
</evidence>
<reference evidence="10" key="2">
    <citation type="journal article" date="2017" name="Sci. Adv.">
        <title>A tail of two voltages: Proteomic comparison of the three electric organs of the electric eel.</title>
        <authorList>
            <person name="Traeger L.L."/>
            <person name="Sabat G."/>
            <person name="Barrett-Wilt G.A."/>
            <person name="Wells G.B."/>
            <person name="Sussman M.R."/>
        </authorList>
    </citation>
    <scope>NUCLEOTIDE SEQUENCE [LARGE SCALE GENOMIC DNA]</scope>
</reference>
<dbReference type="OMA" id="WFTMEHL"/>
<evidence type="ECO:0000259" key="8">
    <source>
        <dbReference type="Pfam" id="PF20520"/>
    </source>
</evidence>
<proteinExistence type="inferred from homology"/>
<reference evidence="9" key="5">
    <citation type="submission" date="2025-09" db="UniProtKB">
        <authorList>
            <consortium name="Ensembl"/>
        </authorList>
    </citation>
    <scope>IDENTIFICATION</scope>
</reference>
<dbReference type="PANTHER" id="PTHR12471">
    <property type="entry name" value="VACUOLAR ATP SYNTHASE SUBUNIT S1"/>
    <property type="match status" value="1"/>
</dbReference>
<evidence type="ECO:0000256" key="1">
    <source>
        <dbReference type="ARBA" id="ARBA00004167"/>
    </source>
</evidence>
<dbReference type="KEGG" id="eee:113572318"/>
<dbReference type="GO" id="GO:0012505">
    <property type="term" value="C:endomembrane system"/>
    <property type="evidence" value="ECO:0007669"/>
    <property type="project" value="UniProtKB-ARBA"/>
</dbReference>
<reference evidence="9" key="3">
    <citation type="submission" date="2020-05" db="EMBL/GenBank/DDBJ databases">
        <title>Electrophorus electricus (electric eel) genome, fEleEle1, primary haplotype.</title>
        <authorList>
            <person name="Myers G."/>
            <person name="Meyer A."/>
            <person name="Fedrigo O."/>
            <person name="Formenti G."/>
            <person name="Rhie A."/>
            <person name="Tracey A."/>
            <person name="Sims Y."/>
            <person name="Jarvis E.D."/>
        </authorList>
    </citation>
    <scope>NUCLEOTIDE SEQUENCE [LARGE SCALE GENOMIC DNA]</scope>
</reference>
<dbReference type="Pfam" id="PF20520">
    <property type="entry name" value="Ac45-VOA1_TM"/>
    <property type="match status" value="1"/>
</dbReference>
<dbReference type="GO" id="GO:0030641">
    <property type="term" value="P:regulation of cellular pH"/>
    <property type="evidence" value="ECO:0007669"/>
    <property type="project" value="TreeGrafter"/>
</dbReference>
<name>A0A4W4F8T5_ELEEL</name>
<comment type="subcellular location">
    <subcellularLocation>
        <location evidence="1">Membrane</location>
        <topology evidence="1">Single-pass membrane protein</topology>
    </subcellularLocation>
</comment>
<dbReference type="InterPro" id="IPR046756">
    <property type="entry name" value="VAS1/VOA1_TM"/>
</dbReference>
<evidence type="ECO:0000256" key="3">
    <source>
        <dbReference type="ARBA" id="ARBA00022692"/>
    </source>
</evidence>
<dbReference type="InterPro" id="IPR046755">
    <property type="entry name" value="VAS1_LD"/>
</dbReference>
<feature type="transmembrane region" description="Helical" evidence="6">
    <location>
        <begin position="431"/>
        <end position="450"/>
    </location>
</feature>
<evidence type="ECO:0000313" key="9">
    <source>
        <dbReference type="Ensembl" id="ENSEEEP00000020129.2"/>
    </source>
</evidence>
<dbReference type="CTD" id="100004566"/>
<dbReference type="Ensembl" id="ENSEEET00000020355.2">
    <property type="protein sequence ID" value="ENSEEEP00000020129.2"/>
    <property type="gene ID" value="ENSEEEG00000009833.2"/>
</dbReference>
<dbReference type="GO" id="GO:0030659">
    <property type="term" value="C:cytoplasmic vesicle membrane"/>
    <property type="evidence" value="ECO:0007669"/>
    <property type="project" value="UniProtKB-ARBA"/>
</dbReference>
<evidence type="ECO:0000256" key="5">
    <source>
        <dbReference type="ARBA" id="ARBA00023136"/>
    </source>
</evidence>